<dbReference type="AlphaFoldDB" id="A0A2Z6TNX0"/>
<evidence type="ECO:0000256" key="1">
    <source>
        <dbReference type="SAM" id="MobiDB-lite"/>
    </source>
</evidence>
<evidence type="ECO:0000313" key="4">
    <source>
        <dbReference type="Proteomes" id="UP000257317"/>
    </source>
</evidence>
<keyword evidence="2" id="KW-0732">Signal</keyword>
<sequence>MAKKFGAGLATGILASIGAIAAGAFTYKKKVLDPEIEQENKMEENRIKANRKSHVSHQA</sequence>
<accession>A0A2Z6TNX0</accession>
<protein>
    <recommendedName>
        <fullName evidence="5">DUF3042 domain-containing protein</fullName>
    </recommendedName>
</protein>
<name>A0A2Z6TNX0_9LACO</name>
<organism evidence="3 4">
    <name type="scientific">Lactobacillus rodentium</name>
    <dbReference type="NCBI Taxonomy" id="947835"/>
    <lineage>
        <taxon>Bacteria</taxon>
        <taxon>Bacillati</taxon>
        <taxon>Bacillota</taxon>
        <taxon>Bacilli</taxon>
        <taxon>Lactobacillales</taxon>
        <taxon>Lactobacillaceae</taxon>
        <taxon>Lactobacillus</taxon>
    </lineage>
</organism>
<gene>
    <name evidence="3" type="ORF">LrDSM24759_03610</name>
</gene>
<dbReference type="OrthoDB" id="2307098at2"/>
<evidence type="ECO:0008006" key="5">
    <source>
        <dbReference type="Google" id="ProtNLM"/>
    </source>
</evidence>
<evidence type="ECO:0000313" key="3">
    <source>
        <dbReference type="EMBL" id="GBG04447.1"/>
    </source>
</evidence>
<comment type="caution">
    <text evidence="3">The sequence shown here is derived from an EMBL/GenBank/DDBJ whole genome shotgun (WGS) entry which is preliminary data.</text>
</comment>
<feature type="chain" id="PRO_5038905317" description="DUF3042 domain-containing protein" evidence="2">
    <location>
        <begin position="22"/>
        <end position="59"/>
    </location>
</feature>
<feature type="signal peptide" evidence="2">
    <location>
        <begin position="1"/>
        <end position="21"/>
    </location>
</feature>
<dbReference type="EMBL" id="BFBY01000002">
    <property type="protein sequence ID" value="GBG04447.1"/>
    <property type="molecule type" value="Genomic_DNA"/>
</dbReference>
<reference evidence="4" key="1">
    <citation type="submission" date="2018-03" db="EMBL/GenBank/DDBJ databases">
        <title>New taxa in the Lactobacillus gasseri group.</title>
        <authorList>
            <person name="Tanizawa Y."/>
            <person name="Tohno M."/>
            <person name="Endo A."/>
            <person name="Arita M."/>
        </authorList>
    </citation>
    <scope>NUCLEOTIDE SEQUENCE [LARGE SCALE GENOMIC DNA]</scope>
    <source>
        <strain evidence="4">DSM 24759</strain>
    </source>
</reference>
<feature type="region of interest" description="Disordered" evidence="1">
    <location>
        <begin position="39"/>
        <end position="59"/>
    </location>
</feature>
<dbReference type="InterPro" id="IPR021402">
    <property type="entry name" value="DUF3042"/>
</dbReference>
<keyword evidence="4" id="KW-1185">Reference proteome</keyword>
<proteinExistence type="predicted"/>
<evidence type="ECO:0000256" key="2">
    <source>
        <dbReference type="SAM" id="SignalP"/>
    </source>
</evidence>
<dbReference type="Proteomes" id="UP000257317">
    <property type="component" value="Unassembled WGS sequence"/>
</dbReference>
<dbReference type="Pfam" id="PF11240">
    <property type="entry name" value="DUF3042"/>
    <property type="match status" value="1"/>
</dbReference>
<feature type="compositionally biased region" description="Basic residues" evidence="1">
    <location>
        <begin position="48"/>
        <end position="59"/>
    </location>
</feature>
<dbReference type="RefSeq" id="WP_117117795.1">
    <property type="nucleotide sequence ID" value="NZ_BFBY01000002.1"/>
</dbReference>